<keyword evidence="1" id="KW-0547">Nucleotide-binding</keyword>
<dbReference type="PANTHER" id="PTHR32046">
    <property type="entry name" value="G DOMAIN-CONTAINING PROTEIN"/>
    <property type="match status" value="1"/>
</dbReference>
<sequence>MCRPTTYNCCPGISCLIYIYIYIFFYRQSVSAISSENKPRSKLLHADIIKDCKPTSPGPPTKYLLMTEKEILHDSEEIRRWTFGKKDPSKMNRTILMMGETGSGKSTLINVMMNYILGVEWEDKYRFEIIADESKSQTSSQTTAITVYEIFGHEGDHLPFSLTIIDTPGFGDTSGIEQDKLITKNLQELFQSPKGVHHIDAVCFVVKAAQVRLTPTQRYIFDSVLSIFGKDIENNILVLSTFADIGEPLVLQALIMAEVPRVRNESGTPVYFKFNNVFAGLQMDEDDEEHNDEEDEEEEDENDDVCQSPWKMSMNNIAMFFESLNKMEAKSLVLTRQVLEKRKQLEMEIQTLTKQLQVAMQRVEALRKVRDQLEQHEEDMEANRNFSILLDGSEKEKCAVDEKATNCNSCRETCHHPCTEYFGCTRMQQDRCTVCIKKCSWKDHCKEKFIYVFKTEEGESTYLDLKRKYEELEGQSLTAKMFLILLIKELHLQLIASLILFLNILSIVQKLDEIALRPNPMSAAKYLELLIRKAQRDHNPERVKTLTDMKEQEKLKSNFANLDDE</sequence>
<keyword evidence="1" id="KW-0342">GTP-binding</keyword>
<dbReference type="Gene3D" id="3.40.50.300">
    <property type="entry name" value="P-loop containing nucleotide triphosphate hydrolases"/>
    <property type="match status" value="1"/>
</dbReference>
<protein>
    <recommendedName>
        <fullName evidence="5">Septin-type G domain-containing protein</fullName>
    </recommendedName>
</protein>
<keyword evidence="4" id="KW-1133">Transmembrane helix</keyword>
<feature type="coiled-coil region" evidence="2">
    <location>
        <begin position="335"/>
        <end position="386"/>
    </location>
</feature>
<evidence type="ECO:0000259" key="5">
    <source>
        <dbReference type="Pfam" id="PF00735"/>
    </source>
</evidence>
<comment type="similarity">
    <text evidence="1">Belongs to the TRAFAC class TrmE-Era-EngA-EngB-Septin-like GTPase superfamily. Septin GTPase family.</text>
</comment>
<feature type="transmembrane region" description="Helical" evidence="4">
    <location>
        <begin position="7"/>
        <end position="26"/>
    </location>
</feature>
<accession>A0AAN8MI96</accession>
<organism evidence="6 7">
    <name type="scientific">Coregonus suidteri</name>
    <dbReference type="NCBI Taxonomy" id="861788"/>
    <lineage>
        <taxon>Eukaryota</taxon>
        <taxon>Metazoa</taxon>
        <taxon>Chordata</taxon>
        <taxon>Craniata</taxon>
        <taxon>Vertebrata</taxon>
        <taxon>Euteleostomi</taxon>
        <taxon>Actinopterygii</taxon>
        <taxon>Neopterygii</taxon>
        <taxon>Teleostei</taxon>
        <taxon>Protacanthopterygii</taxon>
        <taxon>Salmoniformes</taxon>
        <taxon>Salmonidae</taxon>
        <taxon>Coregoninae</taxon>
        <taxon>Coregonus</taxon>
    </lineage>
</organism>
<keyword evidence="2" id="KW-0175">Coiled coil</keyword>
<reference evidence="6 7" key="1">
    <citation type="submission" date="2021-04" db="EMBL/GenBank/DDBJ databases">
        <authorList>
            <person name="De Guttry C."/>
            <person name="Zahm M."/>
            <person name="Klopp C."/>
            <person name="Cabau C."/>
            <person name="Louis A."/>
            <person name="Berthelot C."/>
            <person name="Parey E."/>
            <person name="Roest Crollius H."/>
            <person name="Montfort J."/>
            <person name="Robinson-Rechavi M."/>
            <person name="Bucao C."/>
            <person name="Bouchez O."/>
            <person name="Gislard M."/>
            <person name="Lluch J."/>
            <person name="Milhes M."/>
            <person name="Lampietro C."/>
            <person name="Lopez Roques C."/>
            <person name="Donnadieu C."/>
            <person name="Braasch I."/>
            <person name="Desvignes T."/>
            <person name="Postlethwait J."/>
            <person name="Bobe J."/>
            <person name="Wedekind C."/>
            <person name="Guiguen Y."/>
        </authorList>
    </citation>
    <scope>NUCLEOTIDE SEQUENCE [LARGE SCALE GENOMIC DNA]</scope>
    <source>
        <strain evidence="6">Cs_M1</strain>
        <tissue evidence="6">Blood</tissue>
    </source>
</reference>
<evidence type="ECO:0000256" key="1">
    <source>
        <dbReference type="RuleBase" id="RU004560"/>
    </source>
</evidence>
<dbReference type="AlphaFoldDB" id="A0AAN8MI96"/>
<comment type="caution">
    <text evidence="6">The sequence shown here is derived from an EMBL/GenBank/DDBJ whole genome shotgun (WGS) entry which is preliminary data.</text>
</comment>
<feature type="compositionally biased region" description="Acidic residues" evidence="3">
    <location>
        <begin position="286"/>
        <end position="304"/>
    </location>
</feature>
<gene>
    <name evidence="6" type="ORF">J4Q44_G00031780</name>
</gene>
<evidence type="ECO:0000256" key="4">
    <source>
        <dbReference type="SAM" id="Phobius"/>
    </source>
</evidence>
<dbReference type="Proteomes" id="UP001356427">
    <property type="component" value="Unassembled WGS sequence"/>
</dbReference>
<evidence type="ECO:0000313" key="6">
    <source>
        <dbReference type="EMBL" id="KAK6327533.1"/>
    </source>
</evidence>
<evidence type="ECO:0000256" key="2">
    <source>
        <dbReference type="SAM" id="Coils"/>
    </source>
</evidence>
<dbReference type="EMBL" id="JAGTTL010000002">
    <property type="protein sequence ID" value="KAK6327533.1"/>
    <property type="molecule type" value="Genomic_DNA"/>
</dbReference>
<name>A0AAN8MI96_9TELE</name>
<dbReference type="InterPro" id="IPR025662">
    <property type="entry name" value="Sigma_54_int_dom_ATP-bd_1"/>
</dbReference>
<dbReference type="GO" id="GO:0005525">
    <property type="term" value="F:GTP binding"/>
    <property type="evidence" value="ECO:0007669"/>
    <property type="project" value="UniProtKB-KW"/>
</dbReference>
<keyword evidence="7" id="KW-1185">Reference proteome</keyword>
<evidence type="ECO:0000256" key="3">
    <source>
        <dbReference type="SAM" id="MobiDB-lite"/>
    </source>
</evidence>
<dbReference type="PROSITE" id="PS00675">
    <property type="entry name" value="SIGMA54_INTERACT_1"/>
    <property type="match status" value="1"/>
</dbReference>
<evidence type="ECO:0000313" key="7">
    <source>
        <dbReference type="Proteomes" id="UP001356427"/>
    </source>
</evidence>
<keyword evidence="4" id="KW-0812">Transmembrane</keyword>
<dbReference type="PANTHER" id="PTHR32046:SF11">
    <property type="entry name" value="IMMUNE-ASSOCIATED NUCLEOTIDE-BINDING PROTEIN 10-LIKE"/>
    <property type="match status" value="1"/>
</dbReference>
<keyword evidence="4" id="KW-0472">Membrane</keyword>
<proteinExistence type="inferred from homology"/>
<dbReference type="Pfam" id="PF00735">
    <property type="entry name" value="Septin"/>
    <property type="match status" value="1"/>
</dbReference>
<dbReference type="SUPFAM" id="SSF52540">
    <property type="entry name" value="P-loop containing nucleoside triphosphate hydrolases"/>
    <property type="match status" value="1"/>
</dbReference>
<feature type="region of interest" description="Disordered" evidence="3">
    <location>
        <begin position="286"/>
        <end position="308"/>
    </location>
</feature>
<dbReference type="InterPro" id="IPR027417">
    <property type="entry name" value="P-loop_NTPase"/>
</dbReference>
<dbReference type="InterPro" id="IPR030379">
    <property type="entry name" value="G_SEPTIN_dom"/>
</dbReference>
<feature type="domain" description="Septin-type G" evidence="5">
    <location>
        <begin position="92"/>
        <end position="176"/>
    </location>
</feature>